<dbReference type="EMBL" id="FCOI02000050">
    <property type="protein sequence ID" value="SAK96993.1"/>
    <property type="molecule type" value="Genomic_DNA"/>
</dbReference>
<dbReference type="Proteomes" id="UP000054624">
    <property type="component" value="Unassembled WGS sequence"/>
</dbReference>
<protein>
    <recommendedName>
        <fullName evidence="3">Alpha/beta hydrolase family protein</fullName>
    </recommendedName>
</protein>
<dbReference type="OrthoDB" id="8957517at2"/>
<dbReference type="Gene3D" id="3.40.50.1820">
    <property type="entry name" value="alpha/beta hydrolase"/>
    <property type="match status" value="1"/>
</dbReference>
<dbReference type="RefSeq" id="WP_061164881.1">
    <property type="nucleotide sequence ID" value="NZ_FCOI02000050.1"/>
</dbReference>
<evidence type="ECO:0000313" key="1">
    <source>
        <dbReference type="EMBL" id="SAK96993.1"/>
    </source>
</evidence>
<sequence>MHIRDLNLTVSLVTSKRRVAACLALATITASLLLGACATKPLIPYSADTPPMILVPASRSGIADGRGRFREIYCAVLAARGPALPDYRPCEDALTRVGIETAGTGRPVELGQSRRRLIAAVVPGIGYDCFKPWLNPPDTVVTHLRQFGFDATLIDVDALSSSAHNARQIRDAIMAMPAPDGTPRIVLIGYSKGAPDMLEALDAYPEIRSRVAAVVSAAGAIGGSPLANDAEQYQADLLRFFPGATCTPGDGGGVESLRPTTRKTWLAQHALSDELRYYSIVTFPQPDRISSILESSYDKLSRVDSRNDSQVIFYDQVVPGSTLLAYVNADHWALAVPVARTHPAIGALFVTQNAYPREALVEAILRFVEEDLAEHTRRSDVQP</sequence>
<evidence type="ECO:0000313" key="2">
    <source>
        <dbReference type="Proteomes" id="UP000054624"/>
    </source>
</evidence>
<proteinExistence type="predicted"/>
<dbReference type="AlphaFoldDB" id="A0A158DR51"/>
<gene>
    <name evidence="1" type="ORF">AWB76_07363</name>
</gene>
<organism evidence="1 2">
    <name type="scientific">Caballeronia temeraria</name>
    <dbReference type="NCBI Taxonomy" id="1777137"/>
    <lineage>
        <taxon>Bacteria</taxon>
        <taxon>Pseudomonadati</taxon>
        <taxon>Pseudomonadota</taxon>
        <taxon>Betaproteobacteria</taxon>
        <taxon>Burkholderiales</taxon>
        <taxon>Burkholderiaceae</taxon>
        <taxon>Caballeronia</taxon>
    </lineage>
</organism>
<name>A0A158DR51_9BURK</name>
<reference evidence="2" key="1">
    <citation type="submission" date="2016-01" db="EMBL/GenBank/DDBJ databases">
        <authorList>
            <person name="Peeters Charlotte."/>
        </authorList>
    </citation>
    <scope>NUCLEOTIDE SEQUENCE [LARGE SCALE GENOMIC DNA]</scope>
</reference>
<evidence type="ECO:0008006" key="3">
    <source>
        <dbReference type="Google" id="ProtNLM"/>
    </source>
</evidence>
<accession>A0A158DR51</accession>
<dbReference type="InterPro" id="IPR029058">
    <property type="entry name" value="AB_hydrolase_fold"/>
</dbReference>
<dbReference type="SUPFAM" id="SSF53474">
    <property type="entry name" value="alpha/beta-Hydrolases"/>
    <property type="match status" value="1"/>
</dbReference>
<dbReference type="STRING" id="1777137.AWB76_07363"/>
<keyword evidence="2" id="KW-1185">Reference proteome</keyword>